<evidence type="ECO:0000256" key="1">
    <source>
        <dbReference type="SAM" id="MobiDB-lite"/>
    </source>
</evidence>
<feature type="compositionally biased region" description="Acidic residues" evidence="1">
    <location>
        <begin position="22"/>
        <end position="32"/>
    </location>
</feature>
<feature type="region of interest" description="Disordered" evidence="1">
    <location>
        <begin position="1"/>
        <end position="36"/>
    </location>
</feature>
<gene>
    <name evidence="2" type="ORF">F2Q69_00016668</name>
</gene>
<evidence type="ECO:0000313" key="3">
    <source>
        <dbReference type="Proteomes" id="UP000712600"/>
    </source>
</evidence>
<evidence type="ECO:0000313" key="2">
    <source>
        <dbReference type="EMBL" id="KAF3553806.1"/>
    </source>
</evidence>
<sequence>MQWKSLHEEEKLERQNLRDGEISDEEEDDEEAKEVKEVEFEDVIDVTEEIVQE</sequence>
<dbReference type="AlphaFoldDB" id="A0A8S9QL44"/>
<proteinExistence type="predicted"/>
<dbReference type="Proteomes" id="UP000712600">
    <property type="component" value="Unassembled WGS sequence"/>
</dbReference>
<dbReference type="EMBL" id="QGKX02000996">
    <property type="protein sequence ID" value="KAF3553806.1"/>
    <property type="molecule type" value="Genomic_DNA"/>
</dbReference>
<accession>A0A8S9QL44</accession>
<feature type="compositionally biased region" description="Basic and acidic residues" evidence="1">
    <location>
        <begin position="1"/>
        <end position="21"/>
    </location>
</feature>
<organism evidence="2 3">
    <name type="scientific">Brassica cretica</name>
    <name type="common">Mustard</name>
    <dbReference type="NCBI Taxonomy" id="69181"/>
    <lineage>
        <taxon>Eukaryota</taxon>
        <taxon>Viridiplantae</taxon>
        <taxon>Streptophyta</taxon>
        <taxon>Embryophyta</taxon>
        <taxon>Tracheophyta</taxon>
        <taxon>Spermatophyta</taxon>
        <taxon>Magnoliopsida</taxon>
        <taxon>eudicotyledons</taxon>
        <taxon>Gunneridae</taxon>
        <taxon>Pentapetalae</taxon>
        <taxon>rosids</taxon>
        <taxon>malvids</taxon>
        <taxon>Brassicales</taxon>
        <taxon>Brassicaceae</taxon>
        <taxon>Brassiceae</taxon>
        <taxon>Brassica</taxon>
    </lineage>
</organism>
<protein>
    <submittedName>
        <fullName evidence="2">Uncharacterized protein</fullName>
    </submittedName>
</protein>
<name>A0A8S9QL44_BRACR</name>
<reference evidence="2" key="1">
    <citation type="submission" date="2019-12" db="EMBL/GenBank/DDBJ databases">
        <title>Genome sequencing and annotation of Brassica cretica.</title>
        <authorList>
            <person name="Studholme D.J."/>
            <person name="Sarris P."/>
        </authorList>
    </citation>
    <scope>NUCLEOTIDE SEQUENCE</scope>
    <source>
        <strain evidence="2">PFS-109/04</strain>
        <tissue evidence="2">Leaf</tissue>
    </source>
</reference>
<comment type="caution">
    <text evidence="2">The sequence shown here is derived from an EMBL/GenBank/DDBJ whole genome shotgun (WGS) entry which is preliminary data.</text>
</comment>